<gene>
    <name evidence="1" type="ORF">ALC60_14065</name>
</gene>
<name>A0A151WGJ1_9HYME</name>
<accession>A0A151WGJ1</accession>
<protein>
    <submittedName>
        <fullName evidence="1">Uncharacterized protein</fullName>
    </submittedName>
</protein>
<keyword evidence="2" id="KW-1185">Reference proteome</keyword>
<proteinExistence type="predicted"/>
<evidence type="ECO:0000313" key="1">
    <source>
        <dbReference type="EMBL" id="KYQ46927.1"/>
    </source>
</evidence>
<dbReference type="Proteomes" id="UP000075809">
    <property type="component" value="Unassembled WGS sequence"/>
</dbReference>
<dbReference type="EMBL" id="KQ983171">
    <property type="protein sequence ID" value="KYQ46927.1"/>
    <property type="molecule type" value="Genomic_DNA"/>
</dbReference>
<organism evidence="1 2">
    <name type="scientific">Mycetomoellerius zeteki</name>
    <dbReference type="NCBI Taxonomy" id="64791"/>
    <lineage>
        <taxon>Eukaryota</taxon>
        <taxon>Metazoa</taxon>
        <taxon>Ecdysozoa</taxon>
        <taxon>Arthropoda</taxon>
        <taxon>Hexapoda</taxon>
        <taxon>Insecta</taxon>
        <taxon>Pterygota</taxon>
        <taxon>Neoptera</taxon>
        <taxon>Endopterygota</taxon>
        <taxon>Hymenoptera</taxon>
        <taxon>Apocrita</taxon>
        <taxon>Aculeata</taxon>
        <taxon>Formicoidea</taxon>
        <taxon>Formicidae</taxon>
        <taxon>Myrmicinae</taxon>
        <taxon>Mycetomoellerius</taxon>
    </lineage>
</organism>
<dbReference type="AlphaFoldDB" id="A0A151WGJ1"/>
<evidence type="ECO:0000313" key="2">
    <source>
        <dbReference type="Proteomes" id="UP000075809"/>
    </source>
</evidence>
<sequence>MSRNRGRPSKVQSEDIIQIREAENNQIFEMAINILEKGIRAHTYKLRAQILKPIFFKCCQSNCPGFETTTLYKIGK</sequence>
<reference evidence="1 2" key="1">
    <citation type="submission" date="2015-09" db="EMBL/GenBank/DDBJ databases">
        <title>Trachymyrmex zeteki WGS genome.</title>
        <authorList>
            <person name="Nygaard S."/>
            <person name="Hu H."/>
            <person name="Boomsma J."/>
            <person name="Zhang G."/>
        </authorList>
    </citation>
    <scope>NUCLEOTIDE SEQUENCE [LARGE SCALE GENOMIC DNA]</scope>
    <source>
        <strain evidence="1">Tzet28-1</strain>
        <tissue evidence="1">Whole body</tissue>
    </source>
</reference>